<evidence type="ECO:0000313" key="9">
    <source>
        <dbReference type="EMBL" id="SMD21042.1"/>
    </source>
</evidence>
<sequence length="226" mass="24293">MRGFGMPVAVMVTGVLIAATAFAISLFGYRRVVEPAGSMEPTFGPGDRLSIREIAGDQVNRGDIVIFTAGAWGDPDFELVKRVVGVGGDTVVCCDARKRITVNDRAVTEEYVKDDEGPHPNEEYTVQVEPGHVWVLGDNRGNSRDSRTEMETRTKGAIPVGDIKGVVVRAGGDKIVPTEAFTRAGLPGEPYQNNLNIVVGLLILLGGFIFLASVVWLLVAIRKRGA</sequence>
<dbReference type="PANTHER" id="PTHR43390:SF1">
    <property type="entry name" value="CHLOROPLAST PROCESSING PEPTIDASE"/>
    <property type="match status" value="1"/>
</dbReference>
<dbReference type="Gene3D" id="2.10.109.10">
    <property type="entry name" value="Umud Fragment, subunit A"/>
    <property type="match status" value="1"/>
</dbReference>
<evidence type="ECO:0000256" key="5">
    <source>
        <dbReference type="ARBA" id="ARBA00022801"/>
    </source>
</evidence>
<dbReference type="GO" id="GO:0009003">
    <property type="term" value="F:signal peptidase activity"/>
    <property type="evidence" value="ECO:0007669"/>
    <property type="project" value="UniProtKB-EC"/>
</dbReference>
<gene>
    <name evidence="9" type="ORF">SAMN05661093_06695</name>
</gene>
<comment type="similarity">
    <text evidence="3 7">Belongs to the peptidase S26 family.</text>
</comment>
<dbReference type="EMBL" id="FWXV01000006">
    <property type="protein sequence ID" value="SMD21042.1"/>
    <property type="molecule type" value="Genomic_DNA"/>
</dbReference>
<dbReference type="InterPro" id="IPR036286">
    <property type="entry name" value="LexA/Signal_pep-like_sf"/>
</dbReference>
<dbReference type="SUPFAM" id="SSF51306">
    <property type="entry name" value="LexA/Signal peptidase"/>
    <property type="match status" value="1"/>
</dbReference>
<dbReference type="Pfam" id="PF10502">
    <property type="entry name" value="Peptidase_S26"/>
    <property type="match status" value="1"/>
</dbReference>
<dbReference type="InterPro" id="IPR019758">
    <property type="entry name" value="Pept_S26A_signal_pept_1_CS"/>
</dbReference>
<dbReference type="Proteomes" id="UP000192674">
    <property type="component" value="Unassembled WGS sequence"/>
</dbReference>
<name>A0A1W2FHA1_KIBAR</name>
<keyword evidence="10" id="KW-1185">Reference proteome</keyword>
<dbReference type="PRINTS" id="PR00727">
    <property type="entry name" value="LEADERPTASE"/>
</dbReference>
<evidence type="ECO:0000256" key="3">
    <source>
        <dbReference type="ARBA" id="ARBA00009370"/>
    </source>
</evidence>
<evidence type="ECO:0000313" key="10">
    <source>
        <dbReference type="Proteomes" id="UP000192674"/>
    </source>
</evidence>
<dbReference type="InterPro" id="IPR019533">
    <property type="entry name" value="Peptidase_S26"/>
</dbReference>
<dbReference type="PANTHER" id="PTHR43390">
    <property type="entry name" value="SIGNAL PEPTIDASE I"/>
    <property type="match status" value="1"/>
</dbReference>
<accession>A0A1W2FHA1</accession>
<protein>
    <recommendedName>
        <fullName evidence="4 7">Signal peptidase I</fullName>
        <ecNumber evidence="4 7">3.4.21.89</ecNumber>
    </recommendedName>
</protein>
<organism evidence="9 10">
    <name type="scientific">Kibdelosporangium aridum</name>
    <dbReference type="NCBI Taxonomy" id="2030"/>
    <lineage>
        <taxon>Bacteria</taxon>
        <taxon>Bacillati</taxon>
        <taxon>Actinomycetota</taxon>
        <taxon>Actinomycetes</taxon>
        <taxon>Pseudonocardiales</taxon>
        <taxon>Pseudonocardiaceae</taxon>
        <taxon>Kibdelosporangium</taxon>
    </lineage>
</organism>
<dbReference type="InterPro" id="IPR000223">
    <property type="entry name" value="Pept_S26A_signal_pept_1"/>
</dbReference>
<comment type="catalytic activity">
    <reaction evidence="1 7">
        <text>Cleavage of hydrophobic, N-terminal signal or leader sequences from secreted and periplasmic proteins.</text>
        <dbReference type="EC" id="3.4.21.89"/>
    </reaction>
</comment>
<dbReference type="EC" id="3.4.21.89" evidence="4 7"/>
<evidence type="ECO:0000256" key="6">
    <source>
        <dbReference type="PIRSR" id="PIRSR600223-1"/>
    </source>
</evidence>
<feature type="domain" description="Peptidase S26" evidence="8">
    <location>
        <begin position="11"/>
        <end position="167"/>
    </location>
</feature>
<feature type="active site" evidence="6">
    <location>
        <position position="81"/>
    </location>
</feature>
<evidence type="ECO:0000256" key="4">
    <source>
        <dbReference type="ARBA" id="ARBA00013208"/>
    </source>
</evidence>
<dbReference type="NCBIfam" id="TIGR02227">
    <property type="entry name" value="sigpep_I_bact"/>
    <property type="match status" value="1"/>
</dbReference>
<comment type="subcellular location">
    <subcellularLocation>
        <location evidence="2">Cell membrane</location>
        <topology evidence="2">Single-pass type II membrane protein</topology>
    </subcellularLocation>
    <subcellularLocation>
        <location evidence="7">Membrane</location>
        <topology evidence="7">Single-pass type II membrane protein</topology>
    </subcellularLocation>
</comment>
<keyword evidence="7" id="KW-0472">Membrane</keyword>
<keyword evidence="7" id="KW-0645">Protease</keyword>
<dbReference type="RefSeq" id="WP_084430675.1">
    <property type="nucleotide sequence ID" value="NZ_FWXV01000006.1"/>
</dbReference>
<feature type="active site" evidence="6">
    <location>
        <position position="38"/>
    </location>
</feature>
<dbReference type="PROSITE" id="PS00761">
    <property type="entry name" value="SPASE_I_3"/>
    <property type="match status" value="1"/>
</dbReference>
<keyword evidence="5 7" id="KW-0378">Hydrolase</keyword>
<evidence type="ECO:0000256" key="1">
    <source>
        <dbReference type="ARBA" id="ARBA00000677"/>
    </source>
</evidence>
<dbReference type="CDD" id="cd06530">
    <property type="entry name" value="S26_SPase_I"/>
    <property type="match status" value="1"/>
</dbReference>
<evidence type="ECO:0000256" key="2">
    <source>
        <dbReference type="ARBA" id="ARBA00004401"/>
    </source>
</evidence>
<proteinExistence type="inferred from homology"/>
<feature type="transmembrane region" description="Helical" evidence="7">
    <location>
        <begin position="197"/>
        <end position="221"/>
    </location>
</feature>
<dbReference type="GO" id="GO:0006465">
    <property type="term" value="P:signal peptide processing"/>
    <property type="evidence" value="ECO:0007669"/>
    <property type="project" value="InterPro"/>
</dbReference>
<reference evidence="9 10" key="1">
    <citation type="submission" date="2017-04" db="EMBL/GenBank/DDBJ databases">
        <authorList>
            <person name="Afonso C.L."/>
            <person name="Miller P.J."/>
            <person name="Scott M.A."/>
            <person name="Spackman E."/>
            <person name="Goraichik I."/>
            <person name="Dimitrov K.M."/>
            <person name="Suarez D.L."/>
            <person name="Swayne D.E."/>
        </authorList>
    </citation>
    <scope>NUCLEOTIDE SEQUENCE [LARGE SCALE GENOMIC DNA]</scope>
    <source>
        <strain evidence="9 10">DSM 43828</strain>
    </source>
</reference>
<keyword evidence="7" id="KW-0812">Transmembrane</keyword>
<dbReference type="OrthoDB" id="7830750at2"/>
<dbReference type="AlphaFoldDB" id="A0A1W2FHA1"/>
<evidence type="ECO:0000256" key="7">
    <source>
        <dbReference type="RuleBase" id="RU362042"/>
    </source>
</evidence>
<keyword evidence="7" id="KW-1133">Transmembrane helix</keyword>
<dbReference type="GO" id="GO:0005886">
    <property type="term" value="C:plasma membrane"/>
    <property type="evidence" value="ECO:0007669"/>
    <property type="project" value="UniProtKB-SubCell"/>
</dbReference>
<dbReference type="GO" id="GO:0004252">
    <property type="term" value="F:serine-type endopeptidase activity"/>
    <property type="evidence" value="ECO:0007669"/>
    <property type="project" value="InterPro"/>
</dbReference>
<evidence type="ECO:0000259" key="8">
    <source>
        <dbReference type="Pfam" id="PF10502"/>
    </source>
</evidence>